<dbReference type="GO" id="GO:0051301">
    <property type="term" value="P:cell division"/>
    <property type="evidence" value="ECO:0007669"/>
    <property type="project" value="UniProtKB-KW"/>
</dbReference>
<feature type="coiled-coil region" evidence="7">
    <location>
        <begin position="166"/>
        <end position="250"/>
    </location>
</feature>
<evidence type="ECO:0000256" key="7">
    <source>
        <dbReference type="SAM" id="Coils"/>
    </source>
</evidence>
<dbReference type="PANTHER" id="PTHR23168">
    <property type="entry name" value="MITOTIC SPINDLE ASSEMBLY CHECKPOINT PROTEIN MAD1 MITOTIC ARREST DEFICIENT-LIKE PROTEIN 1"/>
    <property type="match status" value="1"/>
</dbReference>
<evidence type="ECO:0000256" key="5">
    <source>
        <dbReference type="ARBA" id="ARBA00023242"/>
    </source>
</evidence>
<feature type="coiled-coil region" evidence="7">
    <location>
        <begin position="433"/>
        <end position="626"/>
    </location>
</feature>
<dbReference type="GO" id="GO:0007094">
    <property type="term" value="P:mitotic spindle assembly checkpoint signaling"/>
    <property type="evidence" value="ECO:0007669"/>
    <property type="project" value="InterPro"/>
</dbReference>
<evidence type="ECO:0000313" key="9">
    <source>
        <dbReference type="EMBL" id="CAA0408751.1"/>
    </source>
</evidence>
<dbReference type="Gene3D" id="1.20.5.170">
    <property type="match status" value="1"/>
</dbReference>
<dbReference type="ExpressionAtlas" id="A0A5S9YCL3">
    <property type="expression patterns" value="baseline and differential"/>
</dbReference>
<comment type="similarity">
    <text evidence="2">Belongs to the MAD1 family.</text>
</comment>
<feature type="region of interest" description="Disordered" evidence="8">
    <location>
        <begin position="1"/>
        <end position="56"/>
    </location>
</feature>
<dbReference type="FunFam" id="3.30.457.60:FF:000004">
    <property type="entry name" value="Mitotic spindle checkpoint protein MAD1"/>
    <property type="match status" value="1"/>
</dbReference>
<gene>
    <name evidence="9" type="ORF">C24_LOCUS25063</name>
</gene>
<sequence>MILRTPQPKRLRSDAGDSPVPTGATASSNQLVIYEDSPLPAPAPAPAPLQTSHDHSADQHLCTYQCRQMVKADVLDALSKAEKQVEDYQTKLQSLNSNFTEADTERKHFRDKFLYSEQELAAAKAREKMLQEQLLMEINNSQERYTKELQSCHELEVKLHNEMNLRKKTESSAATAEEKAKLLEDKLTQLSGSVDREKKRLNNDIAQLGKEAKLSVSRIGADLERMQCRAQNAETESNLLRSQLEHLKLKFDECLQEKTEVDKKLWSFTSEAASSSDNSVLVKHLQEELKRYEAEVREARKLKSRHLDAELLNVNLLEEQSRRERAESELSKFHDLQLSMEKLENELSSWKSLLNDIPGVSCPDDIVMRFSVLQNEVVQSTMKIGEASTRIKQLEETLEAIQLGKQIAVSEAALAKEKSEALKTDVKRIEVMLTLVTEEKEQLNAVVNELRKSNSEGSVSGAADGALIQGFESSLAKKENYIKDLEQDLNQLKDVNNRQRTEIELLNEKLVDEARRNKSLERDSDRLRSEISLLESKLGHGDYSAANTRVLRMVNTLGVENEAKQTIEALQAELQKTKERVQAVEELKSQSGDAGKLVDSHITGKIAQLKEQIATLEKREERYKTVFADRISVFRRACCELFGYKIVMDEHQRPNGIPVTRFTLQSIYAQSDDEKLEFEYESGNTSILNNEYASQGDIAKQIEIFIRKFNSIPAFTANLTMESFNRRTLY</sequence>
<evidence type="ECO:0000256" key="6">
    <source>
        <dbReference type="ARBA" id="ARBA00023306"/>
    </source>
</evidence>
<dbReference type="AlphaFoldDB" id="A0A5S9YCL3"/>
<proteinExistence type="inferred from homology"/>
<evidence type="ECO:0000256" key="1">
    <source>
        <dbReference type="ARBA" id="ARBA00004123"/>
    </source>
</evidence>
<feature type="coiled-coil region" evidence="7">
    <location>
        <begin position="282"/>
        <end position="353"/>
    </location>
</feature>
<reference evidence="9 10" key="1">
    <citation type="submission" date="2019-12" db="EMBL/GenBank/DDBJ databases">
        <authorList>
            <person name="Jiao W.-B."/>
            <person name="Schneeberger K."/>
        </authorList>
    </citation>
    <scope>NUCLEOTIDE SEQUENCE [LARGE SCALE GENOMIC DNA]</scope>
    <source>
        <strain evidence="10">cv. C24</strain>
    </source>
</reference>
<comment type="subcellular location">
    <subcellularLocation>
        <location evidence="1">Nucleus</location>
    </subcellularLocation>
</comment>
<dbReference type="Gene3D" id="6.10.250.90">
    <property type="match status" value="1"/>
</dbReference>
<protein>
    <recommendedName>
        <fullName evidence="11">Mitotic spindle checkpoint protein MAD1</fullName>
    </recommendedName>
</protein>
<keyword evidence="5" id="KW-0539">Nucleus</keyword>
<dbReference type="Pfam" id="PF05557">
    <property type="entry name" value="MAD"/>
    <property type="match status" value="1"/>
</dbReference>
<evidence type="ECO:0000256" key="2">
    <source>
        <dbReference type="ARBA" id="ARBA00008029"/>
    </source>
</evidence>
<keyword evidence="6" id="KW-0131">Cell cycle</keyword>
<dbReference type="Gene3D" id="3.30.457.60">
    <property type="match status" value="1"/>
</dbReference>
<dbReference type="GO" id="GO:0005634">
    <property type="term" value="C:nucleus"/>
    <property type="evidence" value="ECO:0007669"/>
    <property type="project" value="UniProtKB-SubCell"/>
</dbReference>
<keyword evidence="7" id="KW-0175">Coiled coil</keyword>
<evidence type="ECO:0000256" key="4">
    <source>
        <dbReference type="ARBA" id="ARBA00022776"/>
    </source>
</evidence>
<evidence type="ECO:0000256" key="3">
    <source>
        <dbReference type="ARBA" id="ARBA00022618"/>
    </source>
</evidence>
<name>A0A5S9YCL3_ARATH</name>
<feature type="coiled-coil region" evidence="7">
    <location>
        <begin position="71"/>
        <end position="105"/>
    </location>
</feature>
<accession>A0A5S9YCL3</accession>
<dbReference type="Proteomes" id="UP000434276">
    <property type="component" value="Unassembled WGS sequence"/>
</dbReference>
<evidence type="ECO:0000313" key="10">
    <source>
        <dbReference type="Proteomes" id="UP000434276"/>
    </source>
</evidence>
<dbReference type="SUPFAM" id="SSF75704">
    <property type="entry name" value="Mitotic arrest deficient-like 1, Mad1"/>
    <property type="match status" value="1"/>
</dbReference>
<organism evidence="9 10">
    <name type="scientific">Arabidopsis thaliana</name>
    <name type="common">Mouse-ear cress</name>
    <dbReference type="NCBI Taxonomy" id="3702"/>
    <lineage>
        <taxon>Eukaryota</taxon>
        <taxon>Viridiplantae</taxon>
        <taxon>Streptophyta</taxon>
        <taxon>Embryophyta</taxon>
        <taxon>Tracheophyta</taxon>
        <taxon>Spermatophyta</taxon>
        <taxon>Magnoliopsida</taxon>
        <taxon>eudicotyledons</taxon>
        <taxon>Gunneridae</taxon>
        <taxon>Pentapetalae</taxon>
        <taxon>rosids</taxon>
        <taxon>malvids</taxon>
        <taxon>Brassicales</taxon>
        <taxon>Brassicaceae</taxon>
        <taxon>Camelineae</taxon>
        <taxon>Arabidopsis</taxon>
    </lineage>
</organism>
<dbReference type="PANTHER" id="PTHR23168:SF0">
    <property type="entry name" value="MITOTIC SPINDLE ASSEMBLY CHECKPOINT PROTEIN MAD1"/>
    <property type="match status" value="1"/>
</dbReference>
<keyword evidence="3" id="KW-0132">Cell division</keyword>
<dbReference type="OrthoDB" id="331602at2759"/>
<evidence type="ECO:0000256" key="8">
    <source>
        <dbReference type="SAM" id="MobiDB-lite"/>
    </source>
</evidence>
<keyword evidence="4" id="KW-0498">Mitosis</keyword>
<dbReference type="EMBL" id="CACSHJ010000096">
    <property type="protein sequence ID" value="CAA0408751.1"/>
    <property type="molecule type" value="Genomic_DNA"/>
</dbReference>
<dbReference type="InterPro" id="IPR008672">
    <property type="entry name" value="Mad1"/>
</dbReference>
<evidence type="ECO:0008006" key="11">
    <source>
        <dbReference type="Google" id="ProtNLM"/>
    </source>
</evidence>